<evidence type="ECO:0000313" key="5">
    <source>
        <dbReference type="EMBL" id="CAF1133905.1"/>
    </source>
</evidence>
<feature type="domain" description="USP" evidence="3">
    <location>
        <begin position="1"/>
        <end position="312"/>
    </location>
</feature>
<dbReference type="OrthoDB" id="10051226at2759"/>
<dbReference type="InterPro" id="IPR038765">
    <property type="entry name" value="Papain-like_cys_pep_sf"/>
</dbReference>
<dbReference type="EMBL" id="CAJNOU010000218">
    <property type="protein sequence ID" value="CAF0920295.1"/>
    <property type="molecule type" value="Genomic_DNA"/>
</dbReference>
<evidence type="ECO:0000313" key="8">
    <source>
        <dbReference type="Proteomes" id="UP000663823"/>
    </source>
</evidence>
<name>A0A818SNE2_9BILA</name>
<sequence>MNSALQCLSHIGPFVQIILNLEEQQSYQLPSIVSAYRRLLIEMQSIPTGVTSAYELKVCISELNRRFAGISQQDSHEFLTLLIESLHDELMDNYHNSSIGDLMHGTIRSTVKCPICKTETKTDDSFLSLPLPVHQAPSENVGNDLITKISDKLISPLRHVLQNDTTLYDCIDDFLKTEQLGANGRWFCEKCQKDTDAIKKLDLYELSQVLILQLKRFTDDLTDETKISTKIEIPEVLELKQFIENNEINQSVTYDLIAVMTHTGTLASGHCTAFARHLTNRRWYHFNDEHVRQASSREVLTSHAYILVYERQYLCPSS</sequence>
<evidence type="ECO:0000313" key="4">
    <source>
        <dbReference type="EMBL" id="CAF0920295.1"/>
    </source>
</evidence>
<dbReference type="InterPro" id="IPR050185">
    <property type="entry name" value="Ub_carboxyl-term_hydrolase"/>
</dbReference>
<evidence type="ECO:0000256" key="1">
    <source>
        <dbReference type="ARBA" id="ARBA00000707"/>
    </source>
</evidence>
<dbReference type="PROSITE" id="PS50235">
    <property type="entry name" value="USP_3"/>
    <property type="match status" value="1"/>
</dbReference>
<dbReference type="Pfam" id="PF00443">
    <property type="entry name" value="UCH"/>
    <property type="match status" value="1"/>
</dbReference>
<dbReference type="GO" id="GO:0016579">
    <property type="term" value="P:protein deubiquitination"/>
    <property type="evidence" value="ECO:0007669"/>
    <property type="project" value="InterPro"/>
</dbReference>
<dbReference type="Proteomes" id="UP000663823">
    <property type="component" value="Unassembled WGS sequence"/>
</dbReference>
<dbReference type="GO" id="GO:0004843">
    <property type="term" value="F:cysteine-type deubiquitinase activity"/>
    <property type="evidence" value="ECO:0007669"/>
    <property type="project" value="UniProtKB-EC"/>
</dbReference>
<dbReference type="Gene3D" id="3.90.70.10">
    <property type="entry name" value="Cysteine proteinases"/>
    <property type="match status" value="1"/>
</dbReference>
<dbReference type="SUPFAM" id="SSF54001">
    <property type="entry name" value="Cysteine proteinases"/>
    <property type="match status" value="1"/>
</dbReference>
<proteinExistence type="predicted"/>
<evidence type="ECO:0000259" key="3">
    <source>
        <dbReference type="PROSITE" id="PS50235"/>
    </source>
</evidence>
<dbReference type="EMBL" id="CAJNOO010001317">
    <property type="protein sequence ID" value="CAF1133905.1"/>
    <property type="molecule type" value="Genomic_DNA"/>
</dbReference>
<dbReference type="Proteomes" id="UP000663882">
    <property type="component" value="Unassembled WGS sequence"/>
</dbReference>
<dbReference type="InterPro" id="IPR028889">
    <property type="entry name" value="USP"/>
</dbReference>
<dbReference type="CDD" id="cd02674">
    <property type="entry name" value="Peptidase_C19R"/>
    <property type="match status" value="1"/>
</dbReference>
<dbReference type="AlphaFoldDB" id="A0A818SNE2"/>
<evidence type="ECO:0000313" key="6">
    <source>
        <dbReference type="EMBL" id="CAF3668168.1"/>
    </source>
</evidence>
<comment type="catalytic activity">
    <reaction evidence="1">
        <text>Thiol-dependent hydrolysis of ester, thioester, amide, peptide and isopeptide bonds formed by the C-terminal Gly of ubiquitin (a 76-residue protein attached to proteins as an intracellular targeting signal).</text>
        <dbReference type="EC" id="3.4.19.12"/>
    </reaction>
</comment>
<comment type="caution">
    <text evidence="6">The sequence shown here is derived from an EMBL/GenBank/DDBJ whole genome shotgun (WGS) entry which is preliminary data.</text>
</comment>
<dbReference type="InterPro" id="IPR001394">
    <property type="entry name" value="Peptidase_C19_UCH"/>
</dbReference>
<dbReference type="EC" id="3.4.19.12" evidence="2"/>
<reference evidence="6" key="1">
    <citation type="submission" date="2021-02" db="EMBL/GenBank/DDBJ databases">
        <authorList>
            <person name="Nowell W R."/>
        </authorList>
    </citation>
    <scope>NUCLEOTIDE SEQUENCE</scope>
</reference>
<evidence type="ECO:0000256" key="2">
    <source>
        <dbReference type="ARBA" id="ARBA00012759"/>
    </source>
</evidence>
<organism evidence="6 8">
    <name type="scientific">Rotaria sordida</name>
    <dbReference type="NCBI Taxonomy" id="392033"/>
    <lineage>
        <taxon>Eukaryota</taxon>
        <taxon>Metazoa</taxon>
        <taxon>Spiralia</taxon>
        <taxon>Gnathifera</taxon>
        <taxon>Rotifera</taxon>
        <taxon>Eurotatoria</taxon>
        <taxon>Bdelloidea</taxon>
        <taxon>Philodinida</taxon>
        <taxon>Philodinidae</taxon>
        <taxon>Rotaria</taxon>
    </lineage>
</organism>
<dbReference type="EMBL" id="CAJOAX010000933">
    <property type="protein sequence ID" value="CAF3668168.1"/>
    <property type="molecule type" value="Genomic_DNA"/>
</dbReference>
<dbReference type="Proteomes" id="UP000663889">
    <property type="component" value="Unassembled WGS sequence"/>
</dbReference>
<dbReference type="Proteomes" id="UP000663874">
    <property type="component" value="Unassembled WGS sequence"/>
</dbReference>
<accession>A0A818SNE2</accession>
<evidence type="ECO:0000313" key="7">
    <source>
        <dbReference type="EMBL" id="CAF3812023.1"/>
    </source>
</evidence>
<dbReference type="EMBL" id="CAJOBE010002280">
    <property type="protein sequence ID" value="CAF3812023.1"/>
    <property type="molecule type" value="Genomic_DNA"/>
</dbReference>
<gene>
    <name evidence="7" type="ORF">FNK824_LOCUS15626</name>
    <name evidence="6" type="ORF">OTI717_LOCUS10376</name>
    <name evidence="5" type="ORF">RFH988_LOCUS21016</name>
    <name evidence="4" type="ORF">SEV965_LOCUS6610</name>
</gene>
<protein>
    <recommendedName>
        <fullName evidence="2">ubiquitinyl hydrolase 1</fullName>
        <ecNumber evidence="2">3.4.19.12</ecNumber>
    </recommendedName>
</protein>
<dbReference type="PANTHER" id="PTHR21646">
    <property type="entry name" value="UBIQUITIN CARBOXYL-TERMINAL HYDROLASE"/>
    <property type="match status" value="1"/>
</dbReference>